<dbReference type="PROSITE" id="PS51000">
    <property type="entry name" value="HTH_DEOR_2"/>
    <property type="match status" value="1"/>
</dbReference>
<feature type="domain" description="HTH deoR-type" evidence="4">
    <location>
        <begin position="5"/>
        <end position="57"/>
    </location>
</feature>
<dbReference type="Gene3D" id="3.40.50.1360">
    <property type="match status" value="1"/>
</dbReference>
<accession>A0A7W8UHC0</accession>
<protein>
    <submittedName>
        <fullName evidence="5">DeoR family deoxyribose operon repressor</fullName>
    </submittedName>
</protein>
<dbReference type="PANTHER" id="PTHR30363:SF8">
    <property type="entry name" value="DEOXYRIBOSE OPERON REPRESSOR"/>
    <property type="match status" value="1"/>
</dbReference>
<dbReference type="InterPro" id="IPR014036">
    <property type="entry name" value="DeoR-like_C"/>
</dbReference>
<evidence type="ECO:0000259" key="4">
    <source>
        <dbReference type="PROSITE" id="PS51000"/>
    </source>
</evidence>
<dbReference type="SMART" id="SM01134">
    <property type="entry name" value="DeoRC"/>
    <property type="match status" value="1"/>
</dbReference>
<dbReference type="EMBL" id="JACHBK010000019">
    <property type="protein sequence ID" value="MBB5539273.1"/>
    <property type="molecule type" value="Genomic_DNA"/>
</dbReference>
<dbReference type="SMART" id="SM00420">
    <property type="entry name" value="HTH_DEOR"/>
    <property type="match status" value="1"/>
</dbReference>
<dbReference type="AlphaFoldDB" id="A0A7W8UHC0"/>
<dbReference type="PROSITE" id="PS00894">
    <property type="entry name" value="HTH_DEOR_1"/>
    <property type="match status" value="1"/>
</dbReference>
<evidence type="ECO:0000256" key="1">
    <source>
        <dbReference type="ARBA" id="ARBA00023015"/>
    </source>
</evidence>
<evidence type="ECO:0000256" key="3">
    <source>
        <dbReference type="ARBA" id="ARBA00023163"/>
    </source>
</evidence>
<evidence type="ECO:0000256" key="2">
    <source>
        <dbReference type="ARBA" id="ARBA00023125"/>
    </source>
</evidence>
<dbReference type="PANTHER" id="PTHR30363">
    <property type="entry name" value="HTH-TYPE TRANSCRIPTIONAL REGULATOR SRLR-RELATED"/>
    <property type="match status" value="1"/>
</dbReference>
<proteinExistence type="predicted"/>
<evidence type="ECO:0000313" key="5">
    <source>
        <dbReference type="EMBL" id="MBB5539273.1"/>
    </source>
</evidence>
<comment type="caution">
    <text evidence="5">The sequence shown here is derived from an EMBL/GenBank/DDBJ whole genome shotgun (WGS) entry which is preliminary data.</text>
</comment>
<dbReference type="GO" id="GO:0003677">
    <property type="term" value="F:DNA binding"/>
    <property type="evidence" value="ECO:0007669"/>
    <property type="project" value="UniProtKB-KW"/>
</dbReference>
<dbReference type="Pfam" id="PF00455">
    <property type="entry name" value="DeoRC"/>
    <property type="match status" value="1"/>
</dbReference>
<dbReference type="InterPro" id="IPR037171">
    <property type="entry name" value="NagB/RpiA_transferase-like"/>
</dbReference>
<keyword evidence="2" id="KW-0238">DNA-binding</keyword>
<dbReference type="InterPro" id="IPR018356">
    <property type="entry name" value="Tscrpt_reg_HTH_DeoR_CS"/>
</dbReference>
<sequence length="242" mass="26363">MNPRKGQRIAVLSDALSQHRILHIKTAAQILGVSEMTVRRDVSANADQFAFFGGHIVPASDVENDNPYELSRAADSHAAAKRQACAHAVEYIHDDDTIFFDCGTTVPYLVDLLPDHYHLTAICYALNIAERLTRKPNVRLVMLGGLYHSASASFSGSAGLETLDALGINVAFLSAAGVDSRRGATCAHFHEAEIKRKAMSRAQKTILLVDSSKIGKLKPAFFSDLQSFDAVITEDGIKHFPE</sequence>
<dbReference type="Pfam" id="PF08220">
    <property type="entry name" value="HTH_DeoR"/>
    <property type="match status" value="1"/>
</dbReference>
<dbReference type="SUPFAM" id="SSF100950">
    <property type="entry name" value="NagB/RpiA/CoA transferase-like"/>
    <property type="match status" value="1"/>
</dbReference>
<keyword evidence="3" id="KW-0804">Transcription</keyword>
<reference evidence="5 6" key="1">
    <citation type="submission" date="2020-08" db="EMBL/GenBank/DDBJ databases">
        <title>Genomic Encyclopedia of Type Strains, Phase IV (KMG-V): Genome sequencing to study the core and pangenomes of soil and plant-associated prokaryotes.</title>
        <authorList>
            <person name="Whitman W."/>
        </authorList>
    </citation>
    <scope>NUCLEOTIDE SEQUENCE [LARGE SCALE GENOMIC DNA]</scope>
    <source>
        <strain evidence="5 6">SEMIA 4084</strain>
    </source>
</reference>
<dbReference type="Proteomes" id="UP000585507">
    <property type="component" value="Unassembled WGS sequence"/>
</dbReference>
<dbReference type="RefSeq" id="WP_018326527.1">
    <property type="nucleotide sequence ID" value="NZ_JACHBK010000019.1"/>
</dbReference>
<dbReference type="GO" id="GO:0003700">
    <property type="term" value="F:DNA-binding transcription factor activity"/>
    <property type="evidence" value="ECO:0007669"/>
    <property type="project" value="InterPro"/>
</dbReference>
<evidence type="ECO:0000313" key="6">
    <source>
        <dbReference type="Proteomes" id="UP000585507"/>
    </source>
</evidence>
<organism evidence="5 6">
    <name type="scientific">Rhizobium giardinii</name>
    <dbReference type="NCBI Taxonomy" id="56731"/>
    <lineage>
        <taxon>Bacteria</taxon>
        <taxon>Pseudomonadati</taxon>
        <taxon>Pseudomonadota</taxon>
        <taxon>Alphaproteobacteria</taxon>
        <taxon>Hyphomicrobiales</taxon>
        <taxon>Rhizobiaceae</taxon>
        <taxon>Rhizobium/Agrobacterium group</taxon>
        <taxon>Rhizobium</taxon>
    </lineage>
</organism>
<dbReference type="InterPro" id="IPR001034">
    <property type="entry name" value="DeoR_HTH"/>
</dbReference>
<keyword evidence="1" id="KW-0805">Transcription regulation</keyword>
<dbReference type="InterPro" id="IPR050313">
    <property type="entry name" value="Carb_Metab_HTH_regulators"/>
</dbReference>
<keyword evidence="6" id="KW-1185">Reference proteome</keyword>
<gene>
    <name evidence="5" type="ORF">GGD55_006020</name>
</gene>
<name>A0A7W8UHC0_9HYPH</name>